<evidence type="ECO:0000313" key="6">
    <source>
        <dbReference type="Proteomes" id="UP000298030"/>
    </source>
</evidence>
<evidence type="ECO:0000256" key="2">
    <source>
        <dbReference type="SAM" id="MobiDB-lite"/>
    </source>
</evidence>
<sequence length="179" mass="20199">MVAITTRKLQLFIAAFLGAATLVSAQGSHSVDTLAVRGVGLDDQIDLVGRGYDDEALSVREYIDEQIEIALRDYEEEIQELFARHTQAEITSKINYFRSALARSEPLLRPAVRAMQDAKRRSDRAPNDQALKQAYRKAKNNADTQRGIVEQDREQLEYWQRQRPSPSPGRSPSPSKGKK</sequence>
<dbReference type="OrthoDB" id="3065862at2759"/>
<keyword evidence="1" id="KW-0175">Coiled coil</keyword>
<evidence type="ECO:0000313" key="5">
    <source>
        <dbReference type="EMBL" id="TEB24275.1"/>
    </source>
</evidence>
<feature type="coiled-coil region" evidence="1">
    <location>
        <begin position="64"/>
        <end position="91"/>
    </location>
</feature>
<organism evidence="5 6">
    <name type="scientific">Coprinellus micaceus</name>
    <name type="common">Glistening ink-cap mushroom</name>
    <name type="synonym">Coprinus micaceus</name>
    <dbReference type="NCBI Taxonomy" id="71717"/>
    <lineage>
        <taxon>Eukaryota</taxon>
        <taxon>Fungi</taxon>
        <taxon>Dikarya</taxon>
        <taxon>Basidiomycota</taxon>
        <taxon>Agaricomycotina</taxon>
        <taxon>Agaricomycetes</taxon>
        <taxon>Agaricomycetidae</taxon>
        <taxon>Agaricales</taxon>
        <taxon>Agaricineae</taxon>
        <taxon>Psathyrellaceae</taxon>
        <taxon>Coprinellus</taxon>
    </lineage>
</organism>
<keyword evidence="6" id="KW-1185">Reference proteome</keyword>
<evidence type="ECO:0000256" key="1">
    <source>
        <dbReference type="SAM" id="Coils"/>
    </source>
</evidence>
<gene>
    <name evidence="5" type="ORF">FA13DRAFT_1777915</name>
    <name evidence="4" type="ORF">FA13DRAFT_1778231</name>
</gene>
<feature type="region of interest" description="Disordered" evidence="2">
    <location>
        <begin position="136"/>
        <end position="179"/>
    </location>
</feature>
<dbReference type="AlphaFoldDB" id="A0A4Y7SR09"/>
<reference evidence="5 6" key="1">
    <citation type="journal article" date="2019" name="Nat. Ecol. Evol.">
        <title>Megaphylogeny resolves global patterns of mushroom evolution.</title>
        <authorList>
            <person name="Varga T."/>
            <person name="Krizsan K."/>
            <person name="Foldi C."/>
            <person name="Dima B."/>
            <person name="Sanchez-Garcia M."/>
            <person name="Sanchez-Ramirez S."/>
            <person name="Szollosi G.J."/>
            <person name="Szarkandi J.G."/>
            <person name="Papp V."/>
            <person name="Albert L."/>
            <person name="Andreopoulos W."/>
            <person name="Angelini C."/>
            <person name="Antonin V."/>
            <person name="Barry K.W."/>
            <person name="Bougher N.L."/>
            <person name="Buchanan P."/>
            <person name="Buyck B."/>
            <person name="Bense V."/>
            <person name="Catcheside P."/>
            <person name="Chovatia M."/>
            <person name="Cooper J."/>
            <person name="Damon W."/>
            <person name="Desjardin D."/>
            <person name="Finy P."/>
            <person name="Geml J."/>
            <person name="Haridas S."/>
            <person name="Hughes K."/>
            <person name="Justo A."/>
            <person name="Karasinski D."/>
            <person name="Kautmanova I."/>
            <person name="Kiss B."/>
            <person name="Kocsube S."/>
            <person name="Kotiranta H."/>
            <person name="LaButti K.M."/>
            <person name="Lechner B.E."/>
            <person name="Liimatainen K."/>
            <person name="Lipzen A."/>
            <person name="Lukacs Z."/>
            <person name="Mihaltcheva S."/>
            <person name="Morgado L.N."/>
            <person name="Niskanen T."/>
            <person name="Noordeloos M.E."/>
            <person name="Ohm R.A."/>
            <person name="Ortiz-Santana B."/>
            <person name="Ovrebo C."/>
            <person name="Racz N."/>
            <person name="Riley R."/>
            <person name="Savchenko A."/>
            <person name="Shiryaev A."/>
            <person name="Soop K."/>
            <person name="Spirin V."/>
            <person name="Szebenyi C."/>
            <person name="Tomsovsky M."/>
            <person name="Tulloss R.E."/>
            <person name="Uehling J."/>
            <person name="Grigoriev I.V."/>
            <person name="Vagvolgyi C."/>
            <person name="Papp T."/>
            <person name="Martin F.M."/>
            <person name="Miettinen O."/>
            <person name="Hibbett D.S."/>
            <person name="Nagy L.G."/>
        </authorList>
    </citation>
    <scope>NUCLEOTIDE SEQUENCE [LARGE SCALE GENOMIC DNA]</scope>
    <source>
        <strain evidence="5 6">FP101781</strain>
    </source>
</reference>
<feature type="chain" id="PRO_5039810164" evidence="3">
    <location>
        <begin position="26"/>
        <end position="179"/>
    </location>
</feature>
<evidence type="ECO:0000313" key="4">
    <source>
        <dbReference type="EMBL" id="TEB23570.1"/>
    </source>
</evidence>
<accession>A0A4Y7SR09</accession>
<comment type="caution">
    <text evidence="5">The sequence shown here is derived from an EMBL/GenBank/DDBJ whole genome shotgun (WGS) entry which is preliminary data.</text>
</comment>
<name>A0A4Y7SR09_COPMI</name>
<evidence type="ECO:0000256" key="3">
    <source>
        <dbReference type="SAM" id="SignalP"/>
    </source>
</evidence>
<proteinExistence type="predicted"/>
<keyword evidence="3" id="KW-0732">Signal</keyword>
<protein>
    <submittedName>
        <fullName evidence="5">Uncharacterized protein</fullName>
    </submittedName>
</protein>
<dbReference type="Proteomes" id="UP000298030">
    <property type="component" value="Unassembled WGS sequence"/>
</dbReference>
<feature type="signal peptide" evidence="3">
    <location>
        <begin position="1"/>
        <end position="25"/>
    </location>
</feature>
<dbReference type="EMBL" id="QPFP01000068">
    <property type="protein sequence ID" value="TEB24275.1"/>
    <property type="molecule type" value="Genomic_DNA"/>
</dbReference>
<dbReference type="EMBL" id="QPFP01000076">
    <property type="protein sequence ID" value="TEB23570.1"/>
    <property type="molecule type" value="Genomic_DNA"/>
</dbReference>